<comment type="caution">
    <text evidence="1">The sequence shown here is derived from an EMBL/GenBank/DDBJ whole genome shotgun (WGS) entry which is preliminary data.</text>
</comment>
<dbReference type="Gene3D" id="1.25.40.20">
    <property type="entry name" value="Ankyrin repeat-containing domain"/>
    <property type="match status" value="1"/>
</dbReference>
<reference evidence="1" key="1">
    <citation type="submission" date="2021-07" db="EMBL/GenBank/DDBJ databases">
        <title>Genome Resource of American Ginseng Black Spot Pathogen Alternaria panax.</title>
        <authorList>
            <person name="Qiu C."/>
            <person name="Wang W."/>
            <person name="Liu Z."/>
        </authorList>
    </citation>
    <scope>NUCLEOTIDE SEQUENCE</scope>
    <source>
        <strain evidence="1">BNCC115425</strain>
    </source>
</reference>
<evidence type="ECO:0008006" key="3">
    <source>
        <dbReference type="Google" id="ProtNLM"/>
    </source>
</evidence>
<name>A0AAD4IB40_9PLEO</name>
<gene>
    <name evidence="1" type="ORF">G6011_09399</name>
</gene>
<protein>
    <recommendedName>
        <fullName evidence="3">Ankyrin repeat protein</fullName>
    </recommendedName>
</protein>
<dbReference type="AlphaFoldDB" id="A0AAD4IB40"/>
<dbReference type="Proteomes" id="UP001199106">
    <property type="component" value="Unassembled WGS sequence"/>
</dbReference>
<evidence type="ECO:0000313" key="1">
    <source>
        <dbReference type="EMBL" id="KAG9191311.1"/>
    </source>
</evidence>
<evidence type="ECO:0000313" key="2">
    <source>
        <dbReference type="Proteomes" id="UP001199106"/>
    </source>
</evidence>
<proteinExistence type="predicted"/>
<keyword evidence="2" id="KW-1185">Reference proteome</keyword>
<dbReference type="InterPro" id="IPR036770">
    <property type="entry name" value="Ankyrin_rpt-contain_sf"/>
</dbReference>
<sequence length="460" mass="51649">MANLLDLPAELFQMIIHELVLIAMEPPPDFHYRFKIGPVWKLRGVSRSFAAEIEREFFSQQPREFYSDNPNIKYLVQKYLPRFLMQVSRKPGSVNERFLTRLQDMGRYVVDQLDCEDQEQRAEIIEKTYVGLGTIFGKANITHALWCDHIGNCHCSKFHDTALALSVPYPDRLCAALATGAHSVLPKILPKLSVTDKDGLIPTEPLRFALLLDDLTSLDIILRHLETRPSPEQIVLTQNANMFSISERILSTLGSMRSTATKLLLDYYEKNLPCPSKDTYTRWISNAAFHRSIDELQDLRAVLSFNTGRKSLVGRDAIAAVCAHGSSAGIQEVLQHVGDVNKGTVLTAPIFIAVRSGRAAAIQACLTVGANVDLSVRSNIKTIGKTHITPLDVAVHRYDVPIADALIEGDATIPHISHWPTHARMYRLLHAATSRLTDVQLPDLQHFKLWTKEDLQALQY</sequence>
<dbReference type="EMBL" id="JAANER010000004">
    <property type="protein sequence ID" value="KAG9191311.1"/>
    <property type="molecule type" value="Genomic_DNA"/>
</dbReference>
<accession>A0AAD4IB40</accession>
<dbReference type="SUPFAM" id="SSF48403">
    <property type="entry name" value="Ankyrin repeat"/>
    <property type="match status" value="1"/>
</dbReference>
<organism evidence="1 2">
    <name type="scientific">Alternaria panax</name>
    <dbReference type="NCBI Taxonomy" id="48097"/>
    <lineage>
        <taxon>Eukaryota</taxon>
        <taxon>Fungi</taxon>
        <taxon>Dikarya</taxon>
        <taxon>Ascomycota</taxon>
        <taxon>Pezizomycotina</taxon>
        <taxon>Dothideomycetes</taxon>
        <taxon>Pleosporomycetidae</taxon>
        <taxon>Pleosporales</taxon>
        <taxon>Pleosporineae</taxon>
        <taxon>Pleosporaceae</taxon>
        <taxon>Alternaria</taxon>
        <taxon>Alternaria sect. Panax</taxon>
    </lineage>
</organism>